<evidence type="ECO:0000256" key="1">
    <source>
        <dbReference type="SAM" id="MobiDB-lite"/>
    </source>
</evidence>
<feature type="region of interest" description="Disordered" evidence="1">
    <location>
        <begin position="1"/>
        <end position="32"/>
    </location>
</feature>
<accession>A0A7S3MYT5</accession>
<evidence type="ECO:0000313" key="2">
    <source>
        <dbReference type="EMBL" id="CAE0327963.1"/>
    </source>
</evidence>
<reference evidence="2" key="1">
    <citation type="submission" date="2021-01" db="EMBL/GenBank/DDBJ databases">
        <authorList>
            <person name="Corre E."/>
            <person name="Pelletier E."/>
            <person name="Niang G."/>
            <person name="Scheremetjew M."/>
            <person name="Finn R."/>
            <person name="Kale V."/>
            <person name="Holt S."/>
            <person name="Cochrane G."/>
            <person name="Meng A."/>
            <person name="Brown T."/>
            <person name="Cohen L."/>
        </authorList>
    </citation>
    <scope>NUCLEOTIDE SEQUENCE</scope>
    <source>
        <strain evidence="2">S3</strain>
    </source>
</reference>
<protein>
    <submittedName>
        <fullName evidence="2">Uncharacterized protein</fullName>
    </submittedName>
</protein>
<sequence length="138" mass="15049">MGRYMMEDEEEMVTSKAIGAPPMGKARPESAVGGGSLDSLLNAQSAEGTWGSSTLKIVTKCLSPDQAKKLEALLKKRPEDEVKIILTVIALEILSKKFSEKKDEWKLIAKKGKKWLKSAEQAKGDAYKQLSSPGIQVV</sequence>
<name>A0A7S3MYT5_9SPIT</name>
<organism evidence="2">
    <name type="scientific">Strombidium inclinatum</name>
    <dbReference type="NCBI Taxonomy" id="197538"/>
    <lineage>
        <taxon>Eukaryota</taxon>
        <taxon>Sar</taxon>
        <taxon>Alveolata</taxon>
        <taxon>Ciliophora</taxon>
        <taxon>Intramacronucleata</taxon>
        <taxon>Spirotrichea</taxon>
        <taxon>Oligotrichia</taxon>
        <taxon>Strombidiidae</taxon>
        <taxon>Strombidium</taxon>
    </lineage>
</organism>
<proteinExistence type="predicted"/>
<gene>
    <name evidence="2" type="ORF">SINC0208_LOCUS8590</name>
</gene>
<dbReference type="AlphaFoldDB" id="A0A7S3MYT5"/>
<dbReference type="EMBL" id="HBIH01021633">
    <property type="protein sequence ID" value="CAE0327963.1"/>
    <property type="molecule type" value="Transcribed_RNA"/>
</dbReference>